<name>A0ABT5K667_9BURK</name>
<feature type="transmembrane region" description="Helical" evidence="1">
    <location>
        <begin position="21"/>
        <end position="39"/>
    </location>
</feature>
<sequence>MKQQWEKFALKLDAMSLRERVMLFAASATVIVFIVYSSLLEPLHVRQKALQSRIGQQQNRIVGVDAEITQKLQAFKLDPDAENRARLQGMRQELERRSAALRAVQQGLVAPEKMVPVLRQILLGNGKLRLLSLKTLPAGGVQPGAPATAGAPANAAPGAAAKPPVKASELLYRHGVEVVLQGGYLDMVSYMAALEALPTQLFWGDARFEVEQYPSARLTLTLYTMSLDQKWMKL</sequence>
<keyword evidence="1" id="KW-0812">Transmembrane</keyword>
<keyword evidence="1" id="KW-1133">Transmembrane helix</keyword>
<proteinExistence type="predicted"/>
<organism evidence="2 3">
    <name type="scientific">Janthinobacterium fluminis</name>
    <dbReference type="NCBI Taxonomy" id="2987524"/>
    <lineage>
        <taxon>Bacteria</taxon>
        <taxon>Pseudomonadati</taxon>
        <taxon>Pseudomonadota</taxon>
        <taxon>Betaproteobacteria</taxon>
        <taxon>Burkholderiales</taxon>
        <taxon>Oxalobacteraceae</taxon>
        <taxon>Janthinobacterium</taxon>
    </lineage>
</organism>
<keyword evidence="3" id="KW-1185">Reference proteome</keyword>
<keyword evidence="1" id="KW-0472">Membrane</keyword>
<protein>
    <recommendedName>
        <fullName evidence="4">MSHA biogenesis protein MshJ</fullName>
    </recommendedName>
</protein>
<comment type="caution">
    <text evidence="2">The sequence shown here is derived from an EMBL/GenBank/DDBJ whole genome shotgun (WGS) entry which is preliminary data.</text>
</comment>
<dbReference type="RefSeq" id="WP_273674150.1">
    <property type="nucleotide sequence ID" value="NZ_JAQQXR010000012.1"/>
</dbReference>
<reference evidence="2 3" key="1">
    <citation type="submission" date="2022-10" db="EMBL/GenBank/DDBJ databases">
        <title>Janthinobacterium sp. hw3 Genome sequencing.</title>
        <authorList>
            <person name="Park S."/>
        </authorList>
    </citation>
    <scope>NUCLEOTIDE SEQUENCE [LARGE SCALE GENOMIC DNA]</scope>
    <source>
        <strain evidence="3">hw3</strain>
    </source>
</reference>
<evidence type="ECO:0000313" key="2">
    <source>
        <dbReference type="EMBL" id="MDC8760394.1"/>
    </source>
</evidence>
<evidence type="ECO:0000313" key="3">
    <source>
        <dbReference type="Proteomes" id="UP001221208"/>
    </source>
</evidence>
<gene>
    <name evidence="2" type="ORF">OIK44_22640</name>
</gene>
<dbReference type="EMBL" id="JAQQXR010000012">
    <property type="protein sequence ID" value="MDC8760394.1"/>
    <property type="molecule type" value="Genomic_DNA"/>
</dbReference>
<dbReference type="Proteomes" id="UP001221208">
    <property type="component" value="Unassembled WGS sequence"/>
</dbReference>
<evidence type="ECO:0008006" key="4">
    <source>
        <dbReference type="Google" id="ProtNLM"/>
    </source>
</evidence>
<evidence type="ECO:0000256" key="1">
    <source>
        <dbReference type="SAM" id="Phobius"/>
    </source>
</evidence>
<accession>A0ABT5K667</accession>